<dbReference type="Proteomes" id="UP000049222">
    <property type="component" value="Unassembled WGS sequence"/>
</dbReference>
<keyword evidence="4 6" id="KW-1133">Transmembrane helix</keyword>
<feature type="transmembrane region" description="Helical" evidence="6">
    <location>
        <begin position="12"/>
        <end position="29"/>
    </location>
</feature>
<dbReference type="InterPro" id="IPR005495">
    <property type="entry name" value="LptG/LptF_permease"/>
</dbReference>
<evidence type="ECO:0000313" key="7">
    <source>
        <dbReference type="EMBL" id="CTQ50259.1"/>
    </source>
</evidence>
<feature type="transmembrane region" description="Helical" evidence="6">
    <location>
        <begin position="35"/>
        <end position="53"/>
    </location>
</feature>
<comment type="subcellular location">
    <subcellularLocation>
        <location evidence="1">Cell membrane</location>
        <topology evidence="1">Multi-pass membrane protein</topology>
    </subcellularLocation>
</comment>
<feature type="transmembrane region" description="Helical" evidence="6">
    <location>
        <begin position="103"/>
        <end position="122"/>
    </location>
</feature>
<sequence length="377" mass="40887">MALFDRYLAGQLLIYFGFFSLVLVAVYWVNRAIGLFDTLIAGGSNVLTFLEFTALALPNVIYAVLPVSALVATLYGINRFSGDSEMVVAQTTGLSPWRLARPILMFGLVVGVMISVLGHVLVPASRTALAERSAELSRDVTGRLLKAGEFLHPGTGVTVYVRDITPQGELLGLFLQDRRSETTRTSYTAERAILVRTDPEGGGGTRLVMFDGMAQTLQTADRSLVTTTFDDFAYDLAGLAGSSGTRRPDPRELSTATLLRADAETQALTGESAAKLMFEGHARFAEALFAFALPLMALGFLMLGGYSRLGLWRQILGAVIAAVMLKMMANIAENAARDDTMLWWTTYAPGLLTLMLGLFLVWRDTVGPKPLRRGTIA</sequence>
<dbReference type="Pfam" id="PF03739">
    <property type="entry name" value="LptF_LptG"/>
    <property type="match status" value="1"/>
</dbReference>
<dbReference type="RefSeq" id="WP_055085632.1">
    <property type="nucleotide sequence ID" value="NZ_CXSU01000012.1"/>
</dbReference>
<keyword evidence="5 6" id="KW-0472">Membrane</keyword>
<dbReference type="AlphaFoldDB" id="A0A0M6YKC0"/>
<dbReference type="EMBL" id="CXSU01000012">
    <property type="protein sequence ID" value="CTQ50259.1"/>
    <property type="molecule type" value="Genomic_DNA"/>
</dbReference>
<feature type="transmembrane region" description="Helical" evidence="6">
    <location>
        <begin position="60"/>
        <end position="77"/>
    </location>
</feature>
<reference evidence="7 8" key="1">
    <citation type="submission" date="2015-07" db="EMBL/GenBank/DDBJ databases">
        <authorList>
            <person name="Noorani M."/>
        </authorList>
    </citation>
    <scope>NUCLEOTIDE SEQUENCE [LARGE SCALE GENOMIC DNA]</scope>
    <source>
        <strain evidence="7 8">CECT 7802</strain>
    </source>
</reference>
<accession>A0A0M6YKC0</accession>
<protein>
    <submittedName>
        <fullName evidence="7">Lipopolysaccharide ABC transporter permease</fullName>
    </submittedName>
</protein>
<gene>
    <name evidence="7" type="ORF">JDO7802_02279</name>
</gene>
<keyword evidence="3 6" id="KW-0812">Transmembrane</keyword>
<evidence type="ECO:0000256" key="4">
    <source>
        <dbReference type="ARBA" id="ARBA00022989"/>
    </source>
</evidence>
<keyword evidence="2" id="KW-1003">Cell membrane</keyword>
<feature type="transmembrane region" description="Helical" evidence="6">
    <location>
        <begin position="341"/>
        <end position="362"/>
    </location>
</feature>
<evidence type="ECO:0000256" key="3">
    <source>
        <dbReference type="ARBA" id="ARBA00022692"/>
    </source>
</evidence>
<dbReference type="PANTHER" id="PTHR33529">
    <property type="entry name" value="SLR0882 PROTEIN-RELATED"/>
    <property type="match status" value="1"/>
</dbReference>
<proteinExistence type="predicted"/>
<name>A0A0M6YKC0_9RHOB</name>
<feature type="transmembrane region" description="Helical" evidence="6">
    <location>
        <begin position="284"/>
        <end position="305"/>
    </location>
</feature>
<keyword evidence="8" id="KW-1185">Reference proteome</keyword>
<dbReference type="STRING" id="420998.JDO7802_02279"/>
<evidence type="ECO:0000256" key="6">
    <source>
        <dbReference type="SAM" id="Phobius"/>
    </source>
</evidence>
<dbReference type="GO" id="GO:0043190">
    <property type="term" value="C:ATP-binding cassette (ABC) transporter complex"/>
    <property type="evidence" value="ECO:0007669"/>
    <property type="project" value="InterPro"/>
</dbReference>
<evidence type="ECO:0000313" key="8">
    <source>
        <dbReference type="Proteomes" id="UP000049222"/>
    </source>
</evidence>
<organism evidence="7 8">
    <name type="scientific">Jannaschia donghaensis</name>
    <dbReference type="NCBI Taxonomy" id="420998"/>
    <lineage>
        <taxon>Bacteria</taxon>
        <taxon>Pseudomonadati</taxon>
        <taxon>Pseudomonadota</taxon>
        <taxon>Alphaproteobacteria</taxon>
        <taxon>Rhodobacterales</taxon>
        <taxon>Roseobacteraceae</taxon>
        <taxon>Jannaschia</taxon>
    </lineage>
</organism>
<dbReference type="InterPro" id="IPR030922">
    <property type="entry name" value="LptF"/>
</dbReference>
<evidence type="ECO:0000256" key="5">
    <source>
        <dbReference type="ARBA" id="ARBA00023136"/>
    </source>
</evidence>
<dbReference type="NCBIfam" id="TIGR04407">
    <property type="entry name" value="LptF_YjgP"/>
    <property type="match status" value="1"/>
</dbReference>
<evidence type="ECO:0000256" key="2">
    <source>
        <dbReference type="ARBA" id="ARBA00022475"/>
    </source>
</evidence>
<evidence type="ECO:0000256" key="1">
    <source>
        <dbReference type="ARBA" id="ARBA00004651"/>
    </source>
</evidence>
<dbReference type="PANTHER" id="PTHR33529:SF6">
    <property type="entry name" value="YJGP_YJGQ FAMILY PERMEASE"/>
    <property type="match status" value="1"/>
</dbReference>
<dbReference type="GO" id="GO:0055085">
    <property type="term" value="P:transmembrane transport"/>
    <property type="evidence" value="ECO:0007669"/>
    <property type="project" value="InterPro"/>
</dbReference>
<dbReference type="GO" id="GO:0015920">
    <property type="term" value="P:lipopolysaccharide transport"/>
    <property type="evidence" value="ECO:0007669"/>
    <property type="project" value="TreeGrafter"/>
</dbReference>
<feature type="transmembrane region" description="Helical" evidence="6">
    <location>
        <begin position="311"/>
        <end position="329"/>
    </location>
</feature>